<dbReference type="OrthoDB" id="270189at2759"/>
<proteinExistence type="inferred from homology"/>
<sequence length="329" mass="36941">MRGYISRASSFGLKSRIRPRNQLLQTVTSRFVNTEASTKRRNPYLTSRPIDRVKSVMSTGNSKEATVESKDISKPIVWVDCEMTGLDHTKDNIIEICCIITDGDLNIVDEEGYESVVHCDKEILEGMDEWCVDHHGSSGLTQKVLESSKTTQQVEDELLAYVQKYIPTERKGVLAGNTVHMDRLFMLREFPKVVKHLFYRIIDVSTIMEVSFRHNSELASVFPRKKGAHTARADILESIAQLKWYREHYLKSTDETKEFVTKRRAEMEKDNGDNGGQDNGDSGVSGVFNAVKESALQAASSLKAAASEAASALRNDEKEGSSAKKQRVE</sequence>
<evidence type="ECO:0000256" key="1">
    <source>
        <dbReference type="ARBA" id="ARBA00009921"/>
    </source>
</evidence>
<comment type="similarity">
    <text evidence="1">Belongs to the oligoribonuclease family.</text>
</comment>
<dbReference type="Gene3D" id="3.30.420.10">
    <property type="entry name" value="Ribonuclease H-like superfamily/Ribonuclease H"/>
    <property type="match status" value="1"/>
</dbReference>
<dbReference type="SUPFAM" id="SSF53098">
    <property type="entry name" value="Ribonuclease H-like"/>
    <property type="match status" value="1"/>
</dbReference>
<feature type="domain" description="Exonuclease" evidence="6">
    <location>
        <begin position="75"/>
        <end position="251"/>
    </location>
</feature>
<evidence type="ECO:0000313" key="7">
    <source>
        <dbReference type="EMBL" id="SCU90901.1"/>
    </source>
</evidence>
<dbReference type="PANTHER" id="PTHR11046">
    <property type="entry name" value="OLIGORIBONUCLEASE, MITOCHONDRIAL"/>
    <property type="match status" value="1"/>
</dbReference>
<organism evidence="7 8">
    <name type="scientific">Lachancea nothofagi CBS 11611</name>
    <dbReference type="NCBI Taxonomy" id="1266666"/>
    <lineage>
        <taxon>Eukaryota</taxon>
        <taxon>Fungi</taxon>
        <taxon>Dikarya</taxon>
        <taxon>Ascomycota</taxon>
        <taxon>Saccharomycotina</taxon>
        <taxon>Saccharomycetes</taxon>
        <taxon>Saccharomycetales</taxon>
        <taxon>Saccharomycetaceae</taxon>
        <taxon>Lachancea</taxon>
    </lineage>
</organism>
<feature type="region of interest" description="Disordered" evidence="5">
    <location>
        <begin position="267"/>
        <end position="286"/>
    </location>
</feature>
<feature type="compositionally biased region" description="Basic and acidic residues" evidence="5">
    <location>
        <begin position="314"/>
        <end position="329"/>
    </location>
</feature>
<feature type="region of interest" description="Disordered" evidence="5">
    <location>
        <begin position="306"/>
        <end position="329"/>
    </location>
</feature>
<dbReference type="InterPro" id="IPR022894">
    <property type="entry name" value="Oligoribonuclease"/>
</dbReference>
<dbReference type="GO" id="GO:0005739">
    <property type="term" value="C:mitochondrion"/>
    <property type="evidence" value="ECO:0007669"/>
    <property type="project" value="TreeGrafter"/>
</dbReference>
<dbReference type="InterPro" id="IPR012337">
    <property type="entry name" value="RNaseH-like_sf"/>
</dbReference>
<evidence type="ECO:0000256" key="3">
    <source>
        <dbReference type="ARBA" id="ARBA00022801"/>
    </source>
</evidence>
<dbReference type="SMART" id="SM00479">
    <property type="entry name" value="EXOIII"/>
    <property type="match status" value="1"/>
</dbReference>
<evidence type="ECO:0000256" key="4">
    <source>
        <dbReference type="ARBA" id="ARBA00022839"/>
    </source>
</evidence>
<evidence type="ECO:0000256" key="5">
    <source>
        <dbReference type="SAM" id="MobiDB-lite"/>
    </source>
</evidence>
<dbReference type="GO" id="GO:0003676">
    <property type="term" value="F:nucleic acid binding"/>
    <property type="evidence" value="ECO:0007669"/>
    <property type="project" value="InterPro"/>
</dbReference>
<dbReference type="PANTHER" id="PTHR11046:SF0">
    <property type="entry name" value="OLIGORIBONUCLEASE, MITOCHONDRIAL"/>
    <property type="match status" value="1"/>
</dbReference>
<dbReference type="CDD" id="cd06135">
    <property type="entry name" value="Orn"/>
    <property type="match status" value="1"/>
</dbReference>
<reference evidence="8" key="1">
    <citation type="submission" date="2016-03" db="EMBL/GenBank/DDBJ databases">
        <authorList>
            <person name="Devillers Hugo."/>
        </authorList>
    </citation>
    <scope>NUCLEOTIDE SEQUENCE [LARGE SCALE GENOMIC DNA]</scope>
</reference>
<dbReference type="NCBIfam" id="NF003765">
    <property type="entry name" value="PRK05359.1"/>
    <property type="match status" value="1"/>
</dbReference>
<name>A0A1G4JK40_9SACH</name>
<accession>A0A1G4JK40</accession>
<dbReference type="Pfam" id="PF00929">
    <property type="entry name" value="RNase_T"/>
    <property type="match status" value="1"/>
</dbReference>
<evidence type="ECO:0000259" key="6">
    <source>
        <dbReference type="SMART" id="SM00479"/>
    </source>
</evidence>
<evidence type="ECO:0000256" key="2">
    <source>
        <dbReference type="ARBA" id="ARBA00022722"/>
    </source>
</evidence>
<dbReference type="FunFam" id="3.30.420.10:FF:000003">
    <property type="entry name" value="Oligoribonuclease"/>
    <property type="match status" value="1"/>
</dbReference>
<keyword evidence="2" id="KW-0540">Nuclease</keyword>
<evidence type="ECO:0000313" key="8">
    <source>
        <dbReference type="Proteomes" id="UP000189911"/>
    </source>
</evidence>
<dbReference type="Proteomes" id="UP000189911">
    <property type="component" value="Chromosome D"/>
</dbReference>
<dbReference type="AlphaFoldDB" id="A0A1G4JK40"/>
<gene>
    <name evidence="7" type="ORF">LANO_0D10220G</name>
</gene>
<dbReference type="GO" id="GO:0000175">
    <property type="term" value="F:3'-5'-RNA exonuclease activity"/>
    <property type="evidence" value="ECO:0007669"/>
    <property type="project" value="InterPro"/>
</dbReference>
<keyword evidence="4" id="KW-0269">Exonuclease</keyword>
<dbReference type="InterPro" id="IPR013520">
    <property type="entry name" value="Ribonucl_H"/>
</dbReference>
<dbReference type="InterPro" id="IPR036397">
    <property type="entry name" value="RNaseH_sf"/>
</dbReference>
<dbReference type="EMBL" id="LT598448">
    <property type="protein sequence ID" value="SCU90901.1"/>
    <property type="molecule type" value="Genomic_DNA"/>
</dbReference>
<keyword evidence="3" id="KW-0378">Hydrolase</keyword>
<protein>
    <submittedName>
        <fullName evidence="7">LANO_0D10220g1_1</fullName>
    </submittedName>
</protein>
<keyword evidence="8" id="KW-1185">Reference proteome</keyword>